<feature type="domain" description="ORC1/DEAH AAA+ ATPase" evidence="3">
    <location>
        <begin position="150"/>
        <end position="269"/>
    </location>
</feature>
<evidence type="ECO:0000256" key="1">
    <source>
        <dbReference type="ARBA" id="ARBA00006184"/>
    </source>
</evidence>
<dbReference type="GO" id="GO:0016887">
    <property type="term" value="F:ATP hydrolysis activity"/>
    <property type="evidence" value="ECO:0007669"/>
    <property type="project" value="InterPro"/>
</dbReference>
<dbReference type="PANTHER" id="PTHR10763:SF26">
    <property type="entry name" value="CELL DIVISION CONTROL PROTEIN 6 HOMOLOG"/>
    <property type="match status" value="1"/>
</dbReference>
<dbReference type="OrthoDB" id="1926878at2759"/>
<reference evidence="4" key="1">
    <citation type="submission" date="2019-03" db="EMBL/GenBank/DDBJ databases">
        <title>Long read genome sequence of the mycoparasitic Pythium oligandrum ATCC 38472 isolated from sugarbeet rhizosphere.</title>
        <authorList>
            <person name="Gaulin E."/>
        </authorList>
    </citation>
    <scope>NUCLEOTIDE SEQUENCE</scope>
    <source>
        <strain evidence="4">ATCC 38472_TT</strain>
    </source>
</reference>
<dbReference type="Gene3D" id="3.40.50.300">
    <property type="entry name" value="P-loop containing nucleotide triphosphate hydrolases"/>
    <property type="match status" value="1"/>
</dbReference>
<feature type="region of interest" description="Disordered" evidence="2">
    <location>
        <begin position="35"/>
        <end position="106"/>
    </location>
</feature>
<evidence type="ECO:0000313" key="5">
    <source>
        <dbReference type="Proteomes" id="UP000794436"/>
    </source>
</evidence>
<dbReference type="SUPFAM" id="SSF52540">
    <property type="entry name" value="P-loop containing nucleoside triphosphate hydrolases"/>
    <property type="match status" value="1"/>
</dbReference>
<sequence length="518" mass="57735">MRTRGQVRLWHDARVEHHRQLAAFAAAIAASREEATGAATTESFVSPPPKKRKRNTEETEDSAGISPTTRAHKRQETVKDESPTRPVIRRALSYSGGDDARPKKPMTPERILECVCSGPSSGTTAMDVVGRSAEREQIRSLLEDDEAPHALFVIGPPGTGKSSCVVRMTEGHTQQFPTTNVVRLNCSTFTNPTALYAGIDAQIQTTCAQLRLPYFDGVLLDEFLQSMGKQTKMPRVVLVLDEVDHFMRMPVSLKPKIQLLLRFLVRWAHQPQSQFRFIGILNGVDMHARVADFLSQDARQTNVALFQTYGHEELVDILQSYVRSATQDLDGDSSTYEQKLWQVVDKKALELIARKIASRDGDARRALSLLQQCARTRLHTKDSAQPLRLSPRDVIPCFTAASGSRGVVTKQIQQLPRQPKILLYTITTLAPCETTQTDTSAVAEELARLQTQSGLEWIPRFGRDELQQHLGSLDCYALVKLTPPKGRGKAKLSSTVTLEALERAFEDDELLRTLPFKG</sequence>
<dbReference type="GO" id="GO:0005634">
    <property type="term" value="C:nucleus"/>
    <property type="evidence" value="ECO:0007669"/>
    <property type="project" value="TreeGrafter"/>
</dbReference>
<accession>A0A8K1CPF1</accession>
<gene>
    <name evidence="4" type="ORF">Poli38472_004085</name>
</gene>
<dbReference type="EMBL" id="SPLM01000036">
    <property type="protein sequence ID" value="TMW66320.1"/>
    <property type="molecule type" value="Genomic_DNA"/>
</dbReference>
<proteinExistence type="inferred from homology"/>
<dbReference type="InterPro" id="IPR050311">
    <property type="entry name" value="ORC1/CDC6"/>
</dbReference>
<dbReference type="GO" id="GO:0006270">
    <property type="term" value="P:DNA replication initiation"/>
    <property type="evidence" value="ECO:0007669"/>
    <property type="project" value="TreeGrafter"/>
</dbReference>
<protein>
    <recommendedName>
        <fullName evidence="3">ORC1/DEAH AAA+ ATPase domain-containing protein</fullName>
    </recommendedName>
</protein>
<dbReference type="GO" id="GO:0003688">
    <property type="term" value="F:DNA replication origin binding"/>
    <property type="evidence" value="ECO:0007669"/>
    <property type="project" value="TreeGrafter"/>
</dbReference>
<dbReference type="GO" id="GO:0033314">
    <property type="term" value="P:mitotic DNA replication checkpoint signaling"/>
    <property type="evidence" value="ECO:0007669"/>
    <property type="project" value="TreeGrafter"/>
</dbReference>
<dbReference type="AlphaFoldDB" id="A0A8K1CPF1"/>
<evidence type="ECO:0000259" key="3">
    <source>
        <dbReference type="Pfam" id="PF13401"/>
    </source>
</evidence>
<evidence type="ECO:0000256" key="2">
    <source>
        <dbReference type="SAM" id="MobiDB-lite"/>
    </source>
</evidence>
<dbReference type="PANTHER" id="PTHR10763">
    <property type="entry name" value="CELL DIVISION CONTROL PROTEIN 6-RELATED"/>
    <property type="match status" value="1"/>
</dbReference>
<dbReference type="Proteomes" id="UP000794436">
    <property type="component" value="Unassembled WGS sequence"/>
</dbReference>
<name>A0A8K1CPF1_PYTOL</name>
<dbReference type="InterPro" id="IPR049945">
    <property type="entry name" value="AAA_22"/>
</dbReference>
<evidence type="ECO:0000313" key="4">
    <source>
        <dbReference type="EMBL" id="TMW66320.1"/>
    </source>
</evidence>
<dbReference type="Pfam" id="PF13401">
    <property type="entry name" value="AAA_22"/>
    <property type="match status" value="1"/>
</dbReference>
<comment type="caution">
    <text evidence="4">The sequence shown here is derived from an EMBL/GenBank/DDBJ whole genome shotgun (WGS) entry which is preliminary data.</text>
</comment>
<dbReference type="CDD" id="cd00009">
    <property type="entry name" value="AAA"/>
    <property type="match status" value="1"/>
</dbReference>
<comment type="similarity">
    <text evidence="1">Belongs to the CDC6/cdc18 family.</text>
</comment>
<keyword evidence="5" id="KW-1185">Reference proteome</keyword>
<dbReference type="Gene3D" id="1.10.8.60">
    <property type="match status" value="1"/>
</dbReference>
<dbReference type="InterPro" id="IPR027417">
    <property type="entry name" value="P-loop_NTPase"/>
</dbReference>
<feature type="compositionally biased region" description="Basic and acidic residues" evidence="2">
    <location>
        <begin position="74"/>
        <end position="83"/>
    </location>
</feature>
<organism evidence="4 5">
    <name type="scientific">Pythium oligandrum</name>
    <name type="common">Mycoparasitic fungus</name>
    <dbReference type="NCBI Taxonomy" id="41045"/>
    <lineage>
        <taxon>Eukaryota</taxon>
        <taxon>Sar</taxon>
        <taxon>Stramenopiles</taxon>
        <taxon>Oomycota</taxon>
        <taxon>Peronosporomycetes</taxon>
        <taxon>Pythiales</taxon>
        <taxon>Pythiaceae</taxon>
        <taxon>Pythium</taxon>
    </lineage>
</organism>